<protein>
    <submittedName>
        <fullName evidence="1">NAD(P)-dependent oxidoreductase</fullName>
    </submittedName>
</protein>
<dbReference type="AlphaFoldDB" id="A0AA90ZVN1"/>
<reference evidence="2" key="1">
    <citation type="submission" date="2019-09" db="EMBL/GenBank/DDBJ databases">
        <title>Distinct polysaccharide growth profiles of human intestinal Prevotella copri isolates.</title>
        <authorList>
            <person name="Fehlner-Peach H."/>
            <person name="Magnabosco C."/>
            <person name="Raghavan V."/>
            <person name="Scher J.U."/>
            <person name="Tett A."/>
            <person name="Cox L.M."/>
            <person name="Gottsegen C."/>
            <person name="Watters A."/>
            <person name="Wiltshire- Gordon J.D."/>
            <person name="Segata N."/>
            <person name="Bonneau R."/>
            <person name="Littman D.R."/>
        </authorList>
    </citation>
    <scope>NUCLEOTIDE SEQUENCE [LARGE SCALE GENOMIC DNA]</scope>
    <source>
        <strain evidence="2">iAA108</strain>
    </source>
</reference>
<evidence type="ECO:0000313" key="1">
    <source>
        <dbReference type="EMBL" id="MQN82711.1"/>
    </source>
</evidence>
<dbReference type="Gene3D" id="3.40.50.150">
    <property type="entry name" value="Vaccinia Virus protein VP39"/>
    <property type="match status" value="1"/>
</dbReference>
<sequence length="200" mass="22938">MKDWTGNRKSMFVTLGASNHTDKERESNDFYATDPIAIDKLVTVIQLPRKIWECACGTGCLSDRLMDFGHEVISTDLVDRGYGGVRDFLETTELPNDCTCILTNPPYKYALDFIKHSLELLPDDGLCIMFLKTTFLEGQKRYDELFSKHPPQYVLQFSRRVLCAKNGEFQRMKDGGGSAVNYAWFVWKKGYHGDTVIKWI</sequence>
<dbReference type="Proteomes" id="UP000421408">
    <property type="component" value="Unassembled WGS sequence"/>
</dbReference>
<name>A0AA90ZVN1_9BACT</name>
<dbReference type="SUPFAM" id="SSF53335">
    <property type="entry name" value="S-adenosyl-L-methionine-dependent methyltransferases"/>
    <property type="match status" value="1"/>
</dbReference>
<accession>A0AA90ZVN1</accession>
<gene>
    <name evidence="1" type="ORF">F7D74_01625</name>
</gene>
<comment type="caution">
    <text evidence="1">The sequence shown here is derived from an EMBL/GenBank/DDBJ whole genome shotgun (WGS) entry which is preliminary data.</text>
</comment>
<dbReference type="EMBL" id="VZCC01000006">
    <property type="protein sequence ID" value="MQN82711.1"/>
    <property type="molecule type" value="Genomic_DNA"/>
</dbReference>
<dbReference type="RefSeq" id="WP_153118151.1">
    <property type="nucleotide sequence ID" value="NZ_VZCC01000006.1"/>
</dbReference>
<dbReference type="InterPro" id="IPR029063">
    <property type="entry name" value="SAM-dependent_MTases_sf"/>
</dbReference>
<evidence type="ECO:0000313" key="2">
    <source>
        <dbReference type="Proteomes" id="UP000421408"/>
    </source>
</evidence>
<proteinExistence type="predicted"/>
<organism evidence="1 2">
    <name type="scientific">Segatella copri</name>
    <dbReference type="NCBI Taxonomy" id="165179"/>
    <lineage>
        <taxon>Bacteria</taxon>
        <taxon>Pseudomonadati</taxon>
        <taxon>Bacteroidota</taxon>
        <taxon>Bacteroidia</taxon>
        <taxon>Bacteroidales</taxon>
        <taxon>Prevotellaceae</taxon>
        <taxon>Segatella</taxon>
    </lineage>
</organism>